<name>A0A8J8PB54_9ARCH</name>
<dbReference type="Proteomes" id="UP000752814">
    <property type="component" value="Unassembled WGS sequence"/>
</dbReference>
<reference evidence="1" key="1">
    <citation type="submission" date="2016-03" db="EMBL/GenBank/DDBJ databases">
        <authorList>
            <person name="Borrel G."/>
            <person name="Mccann A."/>
            <person name="O'Toole P.W."/>
        </authorList>
    </citation>
    <scope>NUCLEOTIDE SEQUENCE</scope>
    <source>
        <strain evidence="1">183</strain>
    </source>
</reference>
<gene>
    <name evidence="1" type="ORF">A3207_02745</name>
</gene>
<evidence type="ECO:0000313" key="2">
    <source>
        <dbReference type="Proteomes" id="UP000752814"/>
    </source>
</evidence>
<dbReference type="RefSeq" id="WP_020449282.1">
    <property type="nucleotide sequence ID" value="NZ_CAYAXV010000005.1"/>
</dbReference>
<dbReference type="AlphaFoldDB" id="A0A8J8PB54"/>
<accession>A0A8J8PB54</accession>
<evidence type="ECO:0000313" key="1">
    <source>
        <dbReference type="EMBL" id="TQS82879.1"/>
    </source>
</evidence>
<protein>
    <submittedName>
        <fullName evidence="1">Uncharacterized protein</fullName>
    </submittedName>
</protein>
<proteinExistence type="predicted"/>
<comment type="caution">
    <text evidence="1">The sequence shown here is derived from an EMBL/GenBank/DDBJ whole genome shotgun (WGS) entry which is preliminary data.</text>
</comment>
<dbReference type="EMBL" id="LVVT01000014">
    <property type="protein sequence ID" value="TQS82879.1"/>
    <property type="molecule type" value="Genomic_DNA"/>
</dbReference>
<sequence>MSDRVQIVEFNSGDCGKFETDEKIICGSRITTYLCPQCKTPIGKSGLAATRGEWICFQCGIRGKYIDTNEKRVKMYQIKDVPKKMRVLAIDLHDKYTWAAYPTEEDERVMVRNCPSCGSKDALKFSSDAECKTECPKCGLVMILKKPNEDERIIGRVVLDPKKNYYIDIPVKAFFSEDVVPTERDERGRIMCPCCNNSIETNSPILYSGKIVECSICDAAGVIFSTNEKESNSWKITILKPPKVFQKEHKNNAYFSDIATIGPE</sequence>
<organism evidence="1 2">
    <name type="scientific">Candidatus Methanomassiliicoccus intestinalis</name>
    <dbReference type="NCBI Taxonomy" id="1406512"/>
    <lineage>
        <taxon>Archaea</taxon>
        <taxon>Methanobacteriati</taxon>
        <taxon>Thermoplasmatota</taxon>
        <taxon>Thermoplasmata</taxon>
        <taxon>Methanomassiliicoccales</taxon>
        <taxon>Methanomassiliicoccaceae</taxon>
        <taxon>Methanomassiliicoccus</taxon>
    </lineage>
</organism>